<name>A0A166HD44_9AGAM</name>
<dbReference type="AlphaFoldDB" id="A0A166HD44"/>
<dbReference type="EMBL" id="KV417570">
    <property type="protein sequence ID" value="KZP18732.1"/>
    <property type="molecule type" value="Genomic_DNA"/>
</dbReference>
<evidence type="ECO:0000256" key="1">
    <source>
        <dbReference type="ARBA" id="ARBA00010954"/>
    </source>
</evidence>
<keyword evidence="4" id="KW-1185">Reference proteome</keyword>
<feature type="compositionally biased region" description="Acidic residues" evidence="2">
    <location>
        <begin position="395"/>
        <end position="404"/>
    </location>
</feature>
<dbReference type="GO" id="GO:0007165">
    <property type="term" value="P:signal transduction"/>
    <property type="evidence" value="ECO:0007669"/>
    <property type="project" value="TreeGrafter"/>
</dbReference>
<dbReference type="Proteomes" id="UP000076532">
    <property type="component" value="Unassembled WGS sequence"/>
</dbReference>
<evidence type="ECO:0000313" key="3">
    <source>
        <dbReference type="EMBL" id="KZP18732.1"/>
    </source>
</evidence>
<evidence type="ECO:0000313" key="4">
    <source>
        <dbReference type="Proteomes" id="UP000076532"/>
    </source>
</evidence>
<dbReference type="OrthoDB" id="276323at2759"/>
<feature type="compositionally biased region" description="Low complexity" evidence="2">
    <location>
        <begin position="492"/>
        <end position="501"/>
    </location>
</feature>
<organism evidence="3 4">
    <name type="scientific">Athelia psychrophila</name>
    <dbReference type="NCBI Taxonomy" id="1759441"/>
    <lineage>
        <taxon>Eukaryota</taxon>
        <taxon>Fungi</taxon>
        <taxon>Dikarya</taxon>
        <taxon>Basidiomycota</taxon>
        <taxon>Agaricomycotina</taxon>
        <taxon>Agaricomycetes</taxon>
        <taxon>Agaricomycetidae</taxon>
        <taxon>Atheliales</taxon>
        <taxon>Atheliaceae</taxon>
        <taxon>Athelia</taxon>
    </lineage>
</organism>
<proteinExistence type="inferred from homology"/>
<dbReference type="Pfam" id="PF05794">
    <property type="entry name" value="Tcp11"/>
    <property type="match status" value="1"/>
</dbReference>
<dbReference type="PANTHER" id="PTHR12832:SF11">
    <property type="entry name" value="LD23868P"/>
    <property type="match status" value="1"/>
</dbReference>
<feature type="region of interest" description="Disordered" evidence="2">
    <location>
        <begin position="492"/>
        <end position="530"/>
    </location>
</feature>
<feature type="region of interest" description="Disordered" evidence="2">
    <location>
        <begin position="424"/>
        <end position="446"/>
    </location>
</feature>
<feature type="compositionally biased region" description="Basic and acidic residues" evidence="2">
    <location>
        <begin position="348"/>
        <end position="365"/>
    </location>
</feature>
<dbReference type="PANTHER" id="PTHR12832">
    <property type="entry name" value="TESTIS-SPECIFIC PROTEIN PBS13 T-COMPLEX 11"/>
    <property type="match status" value="1"/>
</dbReference>
<comment type="similarity">
    <text evidence="1">Belongs to the TCP11 family.</text>
</comment>
<feature type="region of interest" description="Disordered" evidence="2">
    <location>
        <begin position="389"/>
        <end position="409"/>
    </location>
</feature>
<feature type="compositionally biased region" description="Basic and acidic residues" evidence="2">
    <location>
        <begin position="509"/>
        <end position="518"/>
    </location>
</feature>
<protein>
    <submittedName>
        <fullName evidence="3">Uncharacterized protein</fullName>
    </submittedName>
</protein>
<reference evidence="3 4" key="1">
    <citation type="journal article" date="2016" name="Mol. Biol. Evol.">
        <title>Comparative Genomics of Early-Diverging Mushroom-Forming Fungi Provides Insights into the Origins of Lignocellulose Decay Capabilities.</title>
        <authorList>
            <person name="Nagy L.G."/>
            <person name="Riley R."/>
            <person name="Tritt A."/>
            <person name="Adam C."/>
            <person name="Daum C."/>
            <person name="Floudas D."/>
            <person name="Sun H."/>
            <person name="Yadav J.S."/>
            <person name="Pangilinan J."/>
            <person name="Larsson K.H."/>
            <person name="Matsuura K."/>
            <person name="Barry K."/>
            <person name="Labutti K."/>
            <person name="Kuo R."/>
            <person name="Ohm R.A."/>
            <person name="Bhattacharya S.S."/>
            <person name="Shirouzu T."/>
            <person name="Yoshinaga Y."/>
            <person name="Martin F.M."/>
            <person name="Grigoriev I.V."/>
            <person name="Hibbett D.S."/>
        </authorList>
    </citation>
    <scope>NUCLEOTIDE SEQUENCE [LARGE SCALE GENOMIC DNA]</scope>
    <source>
        <strain evidence="3 4">CBS 109695</strain>
    </source>
</reference>
<accession>A0A166HD44</accession>
<dbReference type="STRING" id="436010.A0A166HD44"/>
<gene>
    <name evidence="3" type="ORF">FIBSPDRAFT_920337</name>
</gene>
<sequence length="575" mass="60142">MPSGSAPVDVKIPHSSDGPQLDVDMTVLPLELVDSFNHAYFLHLLATDPAQVLPPGKSLLSVLSRSPAAADGAKDAESIQNKVEQMMRKAFWNEAVESLANPAPSVQLARLGHLYKDLHEALKPLLPAHHPLLRTLAGPLSPTSAPLRSAMTHLRAALRALRERCAPARDPQVDALAAPLDADTGRGREGREEAEAVVAAVRGTLELAEVVRDDLANFVVGALPEAQLAPLIRQQARAQERAVVLGLWDAAAVRALWGAWLGAGGVGASAGTAQLTARVVEALGAPDAVACHLPRKDAAGAPVAEPAPNALPPPFLLSSPALFYLQNFLQAIVIAAALRVIAQLPPAAHKDGDKDKDKGKGKDGDGDAAAPDFMPRIWALLLALIPARRTGGGDEGGDGDGEDDSPTRLVNLEDEVLRARRIAAAPGPSESSHSDPPTTTAATNATNADITAADERALRAAVQRTLQTADPVFKLLQTRLLAALSARLAEPRAAPARVAPAVMQTGKDGGGRDADGRPAKRPRLSLGLDSDDGERPLVVKGFEDPLLVGALAEAVRGVRRCVAWVEGTWGATLAP</sequence>
<feature type="region of interest" description="Disordered" evidence="2">
    <location>
        <begin position="347"/>
        <end position="371"/>
    </location>
</feature>
<dbReference type="InterPro" id="IPR008862">
    <property type="entry name" value="Tcp11"/>
</dbReference>
<evidence type="ECO:0000256" key="2">
    <source>
        <dbReference type="SAM" id="MobiDB-lite"/>
    </source>
</evidence>